<dbReference type="GO" id="GO:0004803">
    <property type="term" value="F:transposase activity"/>
    <property type="evidence" value="ECO:0007669"/>
    <property type="project" value="InterPro"/>
</dbReference>
<accession>A0A8J3I0X4</accession>
<evidence type="ECO:0000259" key="1">
    <source>
        <dbReference type="Pfam" id="PF01548"/>
    </source>
</evidence>
<dbReference type="InterPro" id="IPR047650">
    <property type="entry name" value="Transpos_IS110"/>
</dbReference>
<dbReference type="GO" id="GO:0003677">
    <property type="term" value="F:DNA binding"/>
    <property type="evidence" value="ECO:0007669"/>
    <property type="project" value="InterPro"/>
</dbReference>
<proteinExistence type="predicted"/>
<gene>
    <name evidence="3" type="ORF">KSX_54570</name>
</gene>
<dbReference type="InterPro" id="IPR003346">
    <property type="entry name" value="Transposase_20"/>
</dbReference>
<dbReference type="Pfam" id="PF01548">
    <property type="entry name" value="DEDD_Tnp_IS110"/>
    <property type="match status" value="1"/>
</dbReference>
<keyword evidence="4" id="KW-1185">Reference proteome</keyword>
<feature type="domain" description="Transposase IS116/IS110/IS902 C-terminal" evidence="2">
    <location>
        <begin position="268"/>
        <end position="353"/>
    </location>
</feature>
<dbReference type="GO" id="GO:0006313">
    <property type="term" value="P:DNA transposition"/>
    <property type="evidence" value="ECO:0007669"/>
    <property type="project" value="InterPro"/>
</dbReference>
<protein>
    <submittedName>
        <fullName evidence="3">Mini-circle putative transposase for IS117</fullName>
    </submittedName>
</protein>
<dbReference type="PANTHER" id="PTHR33055:SF3">
    <property type="entry name" value="PUTATIVE TRANSPOSASE FOR IS117-RELATED"/>
    <property type="match status" value="1"/>
</dbReference>
<evidence type="ECO:0000259" key="2">
    <source>
        <dbReference type="Pfam" id="PF02371"/>
    </source>
</evidence>
<dbReference type="PANTHER" id="PTHR33055">
    <property type="entry name" value="TRANSPOSASE FOR INSERTION SEQUENCE ELEMENT IS1111A"/>
    <property type="match status" value="1"/>
</dbReference>
<dbReference type="EMBL" id="BNJF01000003">
    <property type="protein sequence ID" value="GHO47294.1"/>
    <property type="molecule type" value="Genomic_DNA"/>
</dbReference>
<dbReference type="Proteomes" id="UP000612362">
    <property type="component" value="Unassembled WGS sequence"/>
</dbReference>
<sequence length="404" mass="45512">MWFAGIDWADTHHDILVLDERGQKLTSFRVMHTSKGLDELTNRLTAICGPEHKAELACIVETTRGLLITYLLEAGFTVYPVNPKTVDRKRSASGAKTDQIDAYLLAKHGRSELADLRRLEPDSPLIAELKALTRDQDGLIQMQTRLVNQLTACLKAYYPVALTLFTKVQQPSTLHFLLAYPTPQEAMNASCEAIAEVLKSAGHPTPKKTAASIVNQVHQPQLAADDVTCRTKSRLLIALIRQLQPVMEAIAAYDQEIERLFLMHADSHLFLKLPRAGKRIAPRLLAEIGDDRSRYQGAASLQALAGTSPVPYESGNYAKPHRRYACIKPLRNVQQQFAWQSIQTETWASEYYERKRREGKSHSVAVRALANVWVRILFALWLKREAYQPAIFEHARHQHAPRAA</sequence>
<dbReference type="NCBIfam" id="NF033542">
    <property type="entry name" value="transpos_IS110"/>
    <property type="match status" value="1"/>
</dbReference>
<name>A0A8J3I0X4_9CHLR</name>
<organism evidence="3 4">
    <name type="scientific">Ktedonospora formicarum</name>
    <dbReference type="NCBI Taxonomy" id="2778364"/>
    <lineage>
        <taxon>Bacteria</taxon>
        <taxon>Bacillati</taxon>
        <taxon>Chloroflexota</taxon>
        <taxon>Ktedonobacteria</taxon>
        <taxon>Ktedonobacterales</taxon>
        <taxon>Ktedonobacteraceae</taxon>
        <taxon>Ktedonospora</taxon>
    </lineage>
</organism>
<dbReference type="InterPro" id="IPR002525">
    <property type="entry name" value="Transp_IS110-like_N"/>
</dbReference>
<dbReference type="AlphaFoldDB" id="A0A8J3I0X4"/>
<comment type="caution">
    <text evidence="3">The sequence shown here is derived from an EMBL/GenBank/DDBJ whole genome shotgun (WGS) entry which is preliminary data.</text>
</comment>
<evidence type="ECO:0000313" key="4">
    <source>
        <dbReference type="Proteomes" id="UP000612362"/>
    </source>
</evidence>
<feature type="domain" description="Transposase IS110-like N-terminal" evidence="1">
    <location>
        <begin position="4"/>
        <end position="159"/>
    </location>
</feature>
<dbReference type="Pfam" id="PF02371">
    <property type="entry name" value="Transposase_20"/>
    <property type="match status" value="1"/>
</dbReference>
<dbReference type="RefSeq" id="WP_220196611.1">
    <property type="nucleotide sequence ID" value="NZ_BNJF01000003.1"/>
</dbReference>
<reference evidence="3" key="1">
    <citation type="submission" date="2020-10" db="EMBL/GenBank/DDBJ databases">
        <title>Taxonomic study of unclassified bacteria belonging to the class Ktedonobacteria.</title>
        <authorList>
            <person name="Yabe S."/>
            <person name="Wang C.M."/>
            <person name="Zheng Y."/>
            <person name="Sakai Y."/>
            <person name="Cavaletti L."/>
            <person name="Monciardini P."/>
            <person name="Donadio S."/>
        </authorList>
    </citation>
    <scope>NUCLEOTIDE SEQUENCE</scope>
    <source>
        <strain evidence="3">SOSP1-1</strain>
    </source>
</reference>
<evidence type="ECO:0000313" key="3">
    <source>
        <dbReference type="EMBL" id="GHO47294.1"/>
    </source>
</evidence>